<dbReference type="Pfam" id="PF00271">
    <property type="entry name" value="Helicase_C"/>
    <property type="match status" value="1"/>
</dbReference>
<feature type="compositionally biased region" description="Polar residues" evidence="8">
    <location>
        <begin position="248"/>
        <end position="269"/>
    </location>
</feature>
<dbReference type="SUPFAM" id="SSF52540">
    <property type="entry name" value="P-loop containing nucleoside triphosphate hydrolases"/>
    <property type="match status" value="2"/>
</dbReference>
<evidence type="ECO:0000313" key="11">
    <source>
        <dbReference type="EMBL" id="CAK9270716.1"/>
    </source>
</evidence>
<dbReference type="CDD" id="cd17992">
    <property type="entry name" value="DEXHc_RecG"/>
    <property type="match status" value="1"/>
</dbReference>
<dbReference type="PANTHER" id="PTHR47964">
    <property type="entry name" value="ATP-DEPENDENT DNA HELICASE HOMOLOG RECG, CHLOROPLASTIC"/>
    <property type="match status" value="1"/>
</dbReference>
<keyword evidence="2" id="KW-0227">DNA damage</keyword>
<evidence type="ECO:0000259" key="9">
    <source>
        <dbReference type="PROSITE" id="PS51192"/>
    </source>
</evidence>
<proteinExistence type="predicted"/>
<evidence type="ECO:0000256" key="1">
    <source>
        <dbReference type="ARBA" id="ARBA00022741"/>
    </source>
</evidence>
<dbReference type="Pfam" id="PF00270">
    <property type="entry name" value="DEAD"/>
    <property type="match status" value="1"/>
</dbReference>
<dbReference type="Gene3D" id="3.40.50.300">
    <property type="entry name" value="P-loop containing nucleotide triphosphate hydrolases"/>
    <property type="match status" value="2"/>
</dbReference>
<keyword evidence="12" id="KW-1185">Reference proteome</keyword>
<feature type="domain" description="Helicase ATP-binding" evidence="9">
    <location>
        <begin position="749"/>
        <end position="977"/>
    </location>
</feature>
<reference evidence="11" key="1">
    <citation type="submission" date="2024-02" db="EMBL/GenBank/DDBJ databases">
        <authorList>
            <consortium name="ELIXIR-Norway"/>
            <consortium name="Elixir Norway"/>
        </authorList>
    </citation>
    <scope>NUCLEOTIDE SEQUENCE</scope>
</reference>
<accession>A0ABP0WY75</accession>
<keyword evidence="6" id="KW-0238">DNA-binding</keyword>
<sequence length="1224" mass="134923">MWRKMMVAMIGTLPAPAKVCKSSSSSSSSACPVPAVAHSLVSVSGCSRDWRVRNCAFFWRGVGHGCNWPDARQSFRDRKLQRFSNWQMSSSLALGPASSWMLFSPRHLRASSINEPAAFPRASMILGKIVQPETRSVASLVNPKSERQPQVIDDVKLLKAIVYEAQHGFSNVFGVASRFGDFLYLQLSLKSSMAGGSLSSLVTDAKLYDAMLSVDRAHLLDRVVQLLGFCNTHELIAHYVASREASQDFPQETQSKNSRTSRALESNISLKARESGGDKEFDGFPNSVKQVSDRAVKAVPSAIVFGSSEPIELYNPARDRQANSNAQATLFKGPSSDDVDPTDASEKQATEVPEKVNRQVKKVTGTVVRSKENSRALSENVPLDSPAVELQGHPAAVQSKTIAKELILTKGASMYKDCVLDIPVSYIKNFSLYQRSRLEENGLHTLRMLLQLFPRMYVNFQQAGQRIKDGQHTCFVGTIMSSKGRRMGQSLGMVEVVVKSHVDSSESSHVNEDSGGGNAGKGNPIFLHLKKFYRGTRFTSSWFLDKMTANYPVNAYVAVGGKVKALSYENHFEIRDFNLEVWERDCDNLETVDYTEHAKPEVEMTGKPYPVYPSKGALQPKTIEFCIQRMLPLLPVDLDPLPKETRDKFQVMDLHQAYLGIHTPSDSQIAEKARQRLVFDEFFYLQLGMLLQRQQLASKYLGAAGMSVVADCGTLGMEMWSPLTLKLVQSLPYSLTKSQIKAVSEIMWDLQRPIPMNRLLQGDVGCGKTIVATLGLLKIIDAGYQGALMAPTEFLAAQHYERIKGWLKVLAEEERPEVALLTGSTPASKARIIRSKLETGEIALAVGTHSLTSESVKFARLGLAVIDEQHRFGVAQRGRLNSKVSKLFCVPAFSSLATRQVGQIDKELSTPWKLVQVQDSDIMGSEESMETVMEGGNSENLAITILPSAPHVLAMSATPIPRTLALAMHGDMSISQITELPPGRPQTVTHAFQGNAKGREQAYEMMRKELKSGGRVFIVYPVIEVSENVPDLRAAETEFENIADAFGEFQCGLVHGRLKSQEKDAAMEAFKSGKTQVLVSTTLIEVGIDIPEASMIVVEHAERYGMAQLHQLRGHVGRGTRPATCILLGSTAHSLERLKLLETSTDGFYLAEIDLKLRGPGEVLGKRQSGFLPEFGLARLDEDGPILEQARSAAEDVLCSHHCLNDLPRLKQELSIRRPPVPLG</sequence>
<dbReference type="PROSITE" id="PS51192">
    <property type="entry name" value="HELICASE_ATP_BIND_1"/>
    <property type="match status" value="1"/>
</dbReference>
<dbReference type="PANTHER" id="PTHR47964:SF1">
    <property type="entry name" value="ATP-DEPENDENT DNA HELICASE HOMOLOG RECG, CHLOROPLASTIC"/>
    <property type="match status" value="1"/>
</dbReference>
<feature type="region of interest" description="Disordered" evidence="8">
    <location>
        <begin position="247"/>
        <end position="269"/>
    </location>
</feature>
<dbReference type="SMART" id="SM00487">
    <property type="entry name" value="DEXDc"/>
    <property type="match status" value="1"/>
</dbReference>
<gene>
    <name evidence="11" type="ORF">CSSPJE1EN1_LOCUS16194</name>
</gene>
<dbReference type="InterPro" id="IPR001650">
    <property type="entry name" value="Helicase_C-like"/>
</dbReference>
<dbReference type="Pfam" id="PF19833">
    <property type="entry name" value="RecG_dom3_C"/>
    <property type="match status" value="1"/>
</dbReference>
<evidence type="ECO:0000313" key="12">
    <source>
        <dbReference type="Proteomes" id="UP001497444"/>
    </source>
</evidence>
<evidence type="ECO:0000256" key="2">
    <source>
        <dbReference type="ARBA" id="ARBA00022763"/>
    </source>
</evidence>
<keyword evidence="5" id="KW-0067">ATP-binding</keyword>
<evidence type="ECO:0000256" key="3">
    <source>
        <dbReference type="ARBA" id="ARBA00022801"/>
    </source>
</evidence>
<dbReference type="SMART" id="SM00490">
    <property type="entry name" value="HELICc"/>
    <property type="match status" value="1"/>
</dbReference>
<dbReference type="EMBL" id="OZ020098">
    <property type="protein sequence ID" value="CAK9270716.1"/>
    <property type="molecule type" value="Genomic_DNA"/>
</dbReference>
<dbReference type="InterPro" id="IPR014001">
    <property type="entry name" value="Helicase_ATP-bd"/>
</dbReference>
<name>A0ABP0WY75_9BRYO</name>
<evidence type="ECO:0000256" key="7">
    <source>
        <dbReference type="ARBA" id="ARBA00023204"/>
    </source>
</evidence>
<dbReference type="InterPro" id="IPR045562">
    <property type="entry name" value="RecG_dom3_C"/>
</dbReference>
<evidence type="ECO:0000256" key="8">
    <source>
        <dbReference type="SAM" id="MobiDB-lite"/>
    </source>
</evidence>
<feature type="region of interest" description="Disordered" evidence="8">
    <location>
        <begin position="329"/>
        <end position="353"/>
    </location>
</feature>
<keyword evidence="1" id="KW-0547">Nucleotide-binding</keyword>
<feature type="domain" description="Helicase C-terminal" evidence="10">
    <location>
        <begin position="998"/>
        <end position="1161"/>
    </location>
</feature>
<dbReference type="InterPro" id="IPR027417">
    <property type="entry name" value="P-loop_NTPase"/>
</dbReference>
<evidence type="ECO:0000259" key="10">
    <source>
        <dbReference type="PROSITE" id="PS51194"/>
    </source>
</evidence>
<keyword evidence="3" id="KW-0378">Hydrolase</keyword>
<dbReference type="InterPro" id="IPR047112">
    <property type="entry name" value="RecG/Mfd"/>
</dbReference>
<keyword evidence="4" id="KW-0347">Helicase</keyword>
<dbReference type="PROSITE" id="PS51194">
    <property type="entry name" value="HELICASE_CTER"/>
    <property type="match status" value="1"/>
</dbReference>
<dbReference type="InterPro" id="IPR011545">
    <property type="entry name" value="DEAD/DEAH_box_helicase_dom"/>
</dbReference>
<evidence type="ECO:0008006" key="13">
    <source>
        <dbReference type="Google" id="ProtNLM"/>
    </source>
</evidence>
<evidence type="ECO:0000256" key="6">
    <source>
        <dbReference type="ARBA" id="ARBA00023125"/>
    </source>
</evidence>
<organism evidence="11 12">
    <name type="scientific">Sphagnum jensenii</name>
    <dbReference type="NCBI Taxonomy" id="128206"/>
    <lineage>
        <taxon>Eukaryota</taxon>
        <taxon>Viridiplantae</taxon>
        <taxon>Streptophyta</taxon>
        <taxon>Embryophyta</taxon>
        <taxon>Bryophyta</taxon>
        <taxon>Sphagnophytina</taxon>
        <taxon>Sphagnopsida</taxon>
        <taxon>Sphagnales</taxon>
        <taxon>Sphagnaceae</taxon>
        <taxon>Sphagnum</taxon>
    </lineage>
</organism>
<feature type="compositionally biased region" description="Basic and acidic residues" evidence="8">
    <location>
        <begin position="344"/>
        <end position="353"/>
    </location>
</feature>
<evidence type="ECO:0000256" key="4">
    <source>
        <dbReference type="ARBA" id="ARBA00022806"/>
    </source>
</evidence>
<dbReference type="Proteomes" id="UP001497444">
    <property type="component" value="Chromosome 3"/>
</dbReference>
<keyword evidence="7" id="KW-0234">DNA repair</keyword>
<protein>
    <recommendedName>
        <fullName evidence="13">DNA helicase</fullName>
    </recommendedName>
</protein>
<evidence type="ECO:0000256" key="5">
    <source>
        <dbReference type="ARBA" id="ARBA00022840"/>
    </source>
</evidence>